<organism evidence="1 2">
    <name type="scientific">Allacma fusca</name>
    <dbReference type="NCBI Taxonomy" id="39272"/>
    <lineage>
        <taxon>Eukaryota</taxon>
        <taxon>Metazoa</taxon>
        <taxon>Ecdysozoa</taxon>
        <taxon>Arthropoda</taxon>
        <taxon>Hexapoda</taxon>
        <taxon>Collembola</taxon>
        <taxon>Symphypleona</taxon>
        <taxon>Sminthuridae</taxon>
        <taxon>Allacma</taxon>
    </lineage>
</organism>
<reference evidence="1" key="1">
    <citation type="submission" date="2021-06" db="EMBL/GenBank/DDBJ databases">
        <authorList>
            <person name="Hodson N. C."/>
            <person name="Mongue J. A."/>
            <person name="Jaron S. K."/>
        </authorList>
    </citation>
    <scope>NUCLEOTIDE SEQUENCE</scope>
</reference>
<dbReference type="AlphaFoldDB" id="A0A8J2JP38"/>
<keyword evidence="2" id="KW-1185">Reference proteome</keyword>
<proteinExistence type="predicted"/>
<dbReference type="EMBL" id="CAJVCH010086182">
    <property type="protein sequence ID" value="CAG7722107.1"/>
    <property type="molecule type" value="Genomic_DNA"/>
</dbReference>
<evidence type="ECO:0008006" key="3">
    <source>
        <dbReference type="Google" id="ProtNLM"/>
    </source>
</evidence>
<dbReference type="InterPro" id="IPR033379">
    <property type="entry name" value="Acid_Pase_AS"/>
</dbReference>
<dbReference type="PROSITE" id="PS00616">
    <property type="entry name" value="HIS_ACID_PHOSPHAT_1"/>
    <property type="match status" value="1"/>
</dbReference>
<sequence length="32" mass="3505">AATVCTADHSDEGTLRLVQVIFRHGDRNPLDP</sequence>
<dbReference type="OrthoDB" id="5821688at2759"/>
<feature type="non-terminal residue" evidence="1">
    <location>
        <position position="32"/>
    </location>
</feature>
<accession>A0A8J2JP38</accession>
<feature type="non-terminal residue" evidence="1">
    <location>
        <position position="1"/>
    </location>
</feature>
<name>A0A8J2JP38_9HEXA</name>
<evidence type="ECO:0000313" key="2">
    <source>
        <dbReference type="Proteomes" id="UP000708208"/>
    </source>
</evidence>
<gene>
    <name evidence="1" type="ORF">AFUS01_LOCUS11277</name>
</gene>
<dbReference type="Proteomes" id="UP000708208">
    <property type="component" value="Unassembled WGS sequence"/>
</dbReference>
<evidence type="ECO:0000313" key="1">
    <source>
        <dbReference type="EMBL" id="CAG7722107.1"/>
    </source>
</evidence>
<protein>
    <recommendedName>
        <fullName evidence="3">Acid phosphatase</fullName>
    </recommendedName>
</protein>
<comment type="caution">
    <text evidence="1">The sequence shown here is derived from an EMBL/GenBank/DDBJ whole genome shotgun (WGS) entry which is preliminary data.</text>
</comment>